<evidence type="ECO:0000313" key="3">
    <source>
        <dbReference type="Proteomes" id="UP000465609"/>
    </source>
</evidence>
<gene>
    <name evidence="2" type="ORF">MAUB_11740</name>
</gene>
<dbReference type="PANTHER" id="PTHR36503:SF2">
    <property type="entry name" value="BLR2408 PROTEIN"/>
    <property type="match status" value="1"/>
</dbReference>
<feature type="domain" description="VOC" evidence="1">
    <location>
        <begin position="3"/>
        <end position="126"/>
    </location>
</feature>
<dbReference type="SUPFAM" id="SSF54593">
    <property type="entry name" value="Glyoxalase/Bleomycin resistance protein/Dihydroxybiphenyl dioxygenase"/>
    <property type="match status" value="1"/>
</dbReference>
<organism evidence="2 3">
    <name type="scientific">Mycolicibacterium aubagnense</name>
    <dbReference type="NCBI Taxonomy" id="319707"/>
    <lineage>
        <taxon>Bacteria</taxon>
        <taxon>Bacillati</taxon>
        <taxon>Actinomycetota</taxon>
        <taxon>Actinomycetes</taxon>
        <taxon>Mycobacteriales</taxon>
        <taxon>Mycobacteriaceae</taxon>
        <taxon>Mycolicibacterium</taxon>
    </lineage>
</organism>
<proteinExistence type="predicted"/>
<keyword evidence="2" id="KW-0560">Oxidoreductase</keyword>
<dbReference type="InterPro" id="IPR029068">
    <property type="entry name" value="Glyas_Bleomycin-R_OHBP_Dase"/>
</dbReference>
<keyword evidence="2" id="KW-0223">Dioxygenase</keyword>
<evidence type="ECO:0000313" key="2">
    <source>
        <dbReference type="EMBL" id="BBX83301.1"/>
    </source>
</evidence>
<dbReference type="Proteomes" id="UP000465609">
    <property type="component" value="Chromosome"/>
</dbReference>
<dbReference type="EMBL" id="AP022577">
    <property type="protein sequence ID" value="BBX83301.1"/>
    <property type="molecule type" value="Genomic_DNA"/>
</dbReference>
<dbReference type="RefSeq" id="WP_138231237.1">
    <property type="nucleotide sequence ID" value="NZ_AP022577.1"/>
</dbReference>
<sequence>MHRMIFVNLPVANIERSRKFFAGLGYSFNETFSNDSCVTLVLGANQFTMLTQRDVFDSLHPAETADASKTKECVVCLGVESRECVDKLVDDALAAGATEGDTDDEDVMYGRSYHDLDGHSWQIFSLAPIAVGASEAHG</sequence>
<reference evidence="2 3" key="1">
    <citation type="journal article" date="2019" name="Emerg. Microbes Infect.">
        <title>Comprehensive subspecies identification of 175 nontuberculous mycobacteria species based on 7547 genomic profiles.</title>
        <authorList>
            <person name="Matsumoto Y."/>
            <person name="Kinjo T."/>
            <person name="Motooka D."/>
            <person name="Nabeya D."/>
            <person name="Jung N."/>
            <person name="Uechi K."/>
            <person name="Horii T."/>
            <person name="Iida T."/>
            <person name="Fujita J."/>
            <person name="Nakamura S."/>
        </authorList>
    </citation>
    <scope>NUCLEOTIDE SEQUENCE [LARGE SCALE GENOMIC DNA]</scope>
    <source>
        <strain evidence="2 3">JCM 15296</strain>
    </source>
</reference>
<dbReference type="PANTHER" id="PTHR36503">
    <property type="entry name" value="BLR2520 PROTEIN"/>
    <property type="match status" value="1"/>
</dbReference>
<accession>A0ABN5YN99</accession>
<name>A0ABN5YN99_9MYCO</name>
<dbReference type="InterPro" id="IPR037523">
    <property type="entry name" value="VOC_core"/>
</dbReference>
<dbReference type="GO" id="GO:0051213">
    <property type="term" value="F:dioxygenase activity"/>
    <property type="evidence" value="ECO:0007669"/>
    <property type="project" value="UniProtKB-KW"/>
</dbReference>
<dbReference type="Gene3D" id="3.10.180.10">
    <property type="entry name" value="2,3-Dihydroxybiphenyl 1,2-Dioxygenase, domain 1"/>
    <property type="match status" value="1"/>
</dbReference>
<dbReference type="InterPro" id="IPR053863">
    <property type="entry name" value="Glyoxy/Ble-like_N"/>
</dbReference>
<dbReference type="Pfam" id="PF22677">
    <property type="entry name" value="Ble-like_N"/>
    <property type="match status" value="1"/>
</dbReference>
<protein>
    <submittedName>
        <fullName evidence="2">Glyoxalase/bleomycin resistance protein/ dioxygenase</fullName>
    </submittedName>
</protein>
<dbReference type="PROSITE" id="PS51819">
    <property type="entry name" value="VOC"/>
    <property type="match status" value="1"/>
</dbReference>
<evidence type="ECO:0000259" key="1">
    <source>
        <dbReference type="PROSITE" id="PS51819"/>
    </source>
</evidence>
<keyword evidence="3" id="KW-1185">Reference proteome</keyword>